<keyword evidence="7 11" id="KW-0106">Calcium</keyword>
<dbReference type="EMBL" id="AFYH01046864">
    <property type="status" value="NOT_ANNOTATED_CDS"/>
    <property type="molecule type" value="Genomic_DNA"/>
</dbReference>
<evidence type="ECO:0000256" key="5">
    <source>
        <dbReference type="ARBA" id="ARBA00022729"/>
    </source>
</evidence>
<dbReference type="GO" id="GO:0005509">
    <property type="term" value="F:calcium ion binding"/>
    <property type="evidence" value="ECO:0007669"/>
    <property type="project" value="UniProtKB-UniRule"/>
</dbReference>
<dbReference type="CDD" id="cd11304">
    <property type="entry name" value="Cadherin_repeat"/>
    <property type="match status" value="8"/>
</dbReference>
<dbReference type="PRINTS" id="PR00205">
    <property type="entry name" value="CADHERIN"/>
</dbReference>
<reference evidence="14" key="3">
    <citation type="submission" date="2025-09" db="UniProtKB">
        <authorList>
            <consortium name="Ensembl"/>
        </authorList>
    </citation>
    <scope>IDENTIFICATION</scope>
</reference>
<feature type="domain" description="Cadherin" evidence="13">
    <location>
        <begin position="368"/>
        <end position="481"/>
    </location>
</feature>
<dbReference type="PROSITE" id="PS00232">
    <property type="entry name" value="CADHERIN_1"/>
    <property type="match status" value="3"/>
</dbReference>
<dbReference type="PANTHER" id="PTHR24026:SF133">
    <property type="entry name" value="CADHERIN-RELATED FAMILY MEMBER 2"/>
    <property type="match status" value="1"/>
</dbReference>
<evidence type="ECO:0000256" key="1">
    <source>
        <dbReference type="ARBA" id="ARBA00004251"/>
    </source>
</evidence>
<keyword evidence="15" id="KW-1185">Reference proteome</keyword>
<feature type="chain" id="PRO_5003580979" evidence="12">
    <location>
        <begin position="19"/>
        <end position="1100"/>
    </location>
</feature>
<evidence type="ECO:0000256" key="6">
    <source>
        <dbReference type="ARBA" id="ARBA00022737"/>
    </source>
</evidence>
<dbReference type="STRING" id="7897.ENSLACP00000017541"/>
<dbReference type="EMBL" id="AFYH01046866">
    <property type="status" value="NOT_ANNOTATED_CDS"/>
    <property type="molecule type" value="Genomic_DNA"/>
</dbReference>
<dbReference type="Pfam" id="PF00028">
    <property type="entry name" value="Cadherin"/>
    <property type="match status" value="6"/>
</dbReference>
<feature type="domain" description="Cadherin" evidence="13">
    <location>
        <begin position="25"/>
        <end position="124"/>
    </location>
</feature>
<keyword evidence="4" id="KW-0812">Transmembrane</keyword>
<evidence type="ECO:0000256" key="3">
    <source>
        <dbReference type="ARBA" id="ARBA00022553"/>
    </source>
</evidence>
<gene>
    <name evidence="14" type="primary">CDHR2</name>
</gene>
<dbReference type="OMA" id="QTVMLVQ"/>
<dbReference type="InterPro" id="IPR015919">
    <property type="entry name" value="Cadherin-like_sf"/>
</dbReference>
<dbReference type="GO" id="GO:0050839">
    <property type="term" value="F:cell adhesion molecule binding"/>
    <property type="evidence" value="ECO:0007669"/>
    <property type="project" value="TreeGrafter"/>
</dbReference>
<feature type="signal peptide" evidence="12">
    <location>
        <begin position="1"/>
        <end position="18"/>
    </location>
</feature>
<dbReference type="FunCoup" id="H3B6M0">
    <property type="interactions" value="44"/>
</dbReference>
<keyword evidence="10" id="KW-0472">Membrane</keyword>
<dbReference type="InterPro" id="IPR020894">
    <property type="entry name" value="Cadherin_CS"/>
</dbReference>
<feature type="domain" description="Cadherin" evidence="13">
    <location>
        <begin position="242"/>
        <end position="353"/>
    </location>
</feature>
<evidence type="ECO:0000259" key="13">
    <source>
        <dbReference type="PROSITE" id="PS50268"/>
    </source>
</evidence>
<evidence type="ECO:0000313" key="15">
    <source>
        <dbReference type="Proteomes" id="UP000008672"/>
    </source>
</evidence>
<evidence type="ECO:0000256" key="10">
    <source>
        <dbReference type="ARBA" id="ARBA00023136"/>
    </source>
</evidence>
<dbReference type="GO" id="GO:0007156">
    <property type="term" value="P:homophilic cell adhesion via plasma membrane adhesion molecules"/>
    <property type="evidence" value="ECO:0007669"/>
    <property type="project" value="InterPro"/>
</dbReference>
<evidence type="ECO:0000256" key="2">
    <source>
        <dbReference type="ARBA" id="ARBA00022475"/>
    </source>
</evidence>
<name>H3B6M0_LATCH</name>
<evidence type="ECO:0000256" key="9">
    <source>
        <dbReference type="ARBA" id="ARBA00022989"/>
    </source>
</evidence>
<reference evidence="14" key="2">
    <citation type="submission" date="2025-08" db="UniProtKB">
        <authorList>
            <consortium name="Ensembl"/>
        </authorList>
    </citation>
    <scope>IDENTIFICATION</scope>
</reference>
<feature type="domain" description="Cadherin" evidence="13">
    <location>
        <begin position="698"/>
        <end position="812"/>
    </location>
</feature>
<evidence type="ECO:0000313" key="14">
    <source>
        <dbReference type="Ensembl" id="ENSLACP00000017541.1"/>
    </source>
</evidence>
<dbReference type="FunFam" id="2.60.40.60:FF:000221">
    <property type="entry name" value="Cadherin related family member 2"/>
    <property type="match status" value="1"/>
</dbReference>
<keyword evidence="9" id="KW-1133">Transmembrane helix</keyword>
<dbReference type="FunFam" id="2.60.40.60:FF:000094">
    <property type="entry name" value="protocadherin gamma-C4 isoform X2"/>
    <property type="match status" value="1"/>
</dbReference>
<comment type="subcellular location">
    <subcellularLocation>
        <location evidence="1">Cell membrane</location>
        <topology evidence="1">Single-pass type I membrane protein</topology>
    </subcellularLocation>
</comment>
<reference evidence="15" key="1">
    <citation type="submission" date="2011-08" db="EMBL/GenBank/DDBJ databases">
        <title>The draft genome of Latimeria chalumnae.</title>
        <authorList>
            <person name="Di Palma F."/>
            <person name="Alfoldi J."/>
            <person name="Johnson J."/>
            <person name="Berlin A."/>
            <person name="Gnerre S."/>
            <person name="Jaffe D."/>
            <person name="MacCallum I."/>
            <person name="Young S."/>
            <person name="Walker B.J."/>
            <person name="Lander E."/>
            <person name="Lindblad-Toh K."/>
        </authorList>
    </citation>
    <scope>NUCLEOTIDE SEQUENCE [LARGE SCALE GENOMIC DNA]</scope>
    <source>
        <strain evidence="15">Wild caught</strain>
    </source>
</reference>
<dbReference type="Ensembl" id="ENSLACT00000017671.1">
    <property type="protein sequence ID" value="ENSLACP00000017541.1"/>
    <property type="gene ID" value="ENSLACG00000015451.1"/>
</dbReference>
<evidence type="ECO:0000256" key="4">
    <source>
        <dbReference type="ARBA" id="ARBA00022692"/>
    </source>
</evidence>
<dbReference type="EMBL" id="AFYH01046863">
    <property type="status" value="NOT_ANNOTATED_CDS"/>
    <property type="molecule type" value="Genomic_DNA"/>
</dbReference>
<proteinExistence type="predicted"/>
<keyword evidence="8" id="KW-0130">Cell adhesion</keyword>
<dbReference type="AlphaFoldDB" id="H3B6M0"/>
<dbReference type="InParanoid" id="H3B6M0"/>
<evidence type="ECO:0000256" key="12">
    <source>
        <dbReference type="SAM" id="SignalP"/>
    </source>
</evidence>
<keyword evidence="2" id="KW-1003">Cell membrane</keyword>
<sequence length="1100" mass="121897">IIWWLICFILHCLILVSGNLAPGINVNMSVLQLREDLKKGETAFWISASDPENDPLTYSMTGEYKYHFNVMPSTGEVKIAEPLDADEGPSHFEVTLQVQDQQNFPTSRKTTIIIENANDNRPLFTGAPYTAHVNETAKINEVLFQVKATDRDDKGGVSSVTYEIINIVPVDQQNNKLFLVDPKGYVRLNGTLDYNSKSTYYQLLMEARDQGGILHGEFIYQNSTAYAFINIIDLPNLNPRFINEPYHASVQENSPKGTPVVQVYAVDNDKGINDQIKFSIAGTASPELFDIHESTGKIVVNGSIDREKLLPLNEVVLKVVATEKNQNIYGQTANATTDVTIRITDVNDNKPMFYNCTRNNCDFSNNNSLDVFTGEIKEHSSTGMAVSKITLVVRDPDEGDNAASELSLKGPDASAFFVSPEKIVNTAMVQILVNDSNAVDYEKKKIMAVTVVACNIFMSNFCSEVNVTINILDINDNSPEFQQETYKLHVAEHTKTGSVISNITAYDPDTGKFGTITYRLLPTNINRLSVFEVNHTTGEILVKDEKALDRETRPVYYVTLQAMDGENRTSSTVLEIILDDINDQAPITRDSYTEFVKEAGGTLSLQIEAIDNDDPNTNNSIVHYEILGGDDCGNFTIDVKTGLLKNNGPLDREAINVSLQGKIVLNVKAYDLGTPSLYFVTNVSINVQDINDNAPIFTQSEYQVSVKESEKVGIAVGAVEAEDADQTEANYHITFRISDGGLGNFIIRTIPIWKKSYSGNITVDPGVELDYEVQKSFTLTIEATDIGTEISNTASAIVKVEVLDVNDEPPTLDMGSLKDLKVKENTTNLGIVRNIEGNDVDTNHSLIYKKISVTCYKRSADIIDIGDICMDWVWLHQNGSLFVNENSVIDYEKCDQVKIIVQVIDTKTEKGKNHSESGQLRMNILDINDNAPQFISNEIVFVVVPEIAPKDFEVASVKARDIDSGENGVIIFTIAHVMFIYSTGESRPLKNVFNAVTLLDGASYTGSIRIANSLDSTLKGQYKVTVEARNKVQPLLKTVIELDIFTVDQSYRVSLEFERSSEDVQANSDQIIWALTEATKATVYVSAIKSLTNVRNSAVR</sequence>
<dbReference type="FunFam" id="2.60.40.60:FF:000098">
    <property type="entry name" value="cadherin-23 isoform X1"/>
    <property type="match status" value="1"/>
</dbReference>
<dbReference type="Proteomes" id="UP000008672">
    <property type="component" value="Unassembled WGS sequence"/>
</dbReference>
<feature type="domain" description="Cadherin" evidence="13">
    <location>
        <begin position="601"/>
        <end position="697"/>
    </location>
</feature>
<organism evidence="14 15">
    <name type="scientific">Latimeria chalumnae</name>
    <name type="common">Coelacanth</name>
    <dbReference type="NCBI Taxonomy" id="7897"/>
    <lineage>
        <taxon>Eukaryota</taxon>
        <taxon>Metazoa</taxon>
        <taxon>Chordata</taxon>
        <taxon>Craniata</taxon>
        <taxon>Vertebrata</taxon>
        <taxon>Euteleostomi</taxon>
        <taxon>Coelacanthiformes</taxon>
        <taxon>Coelacanthidae</taxon>
        <taxon>Latimeria</taxon>
    </lineage>
</organism>
<dbReference type="Gene3D" id="2.60.40.60">
    <property type="entry name" value="Cadherins"/>
    <property type="match status" value="9"/>
</dbReference>
<feature type="domain" description="Cadherin" evidence="13">
    <location>
        <begin position="814"/>
        <end position="934"/>
    </location>
</feature>
<keyword evidence="5 12" id="KW-0732">Signal</keyword>
<dbReference type="EMBL" id="AFYH01046867">
    <property type="status" value="NOT_ANNOTATED_CDS"/>
    <property type="molecule type" value="Genomic_DNA"/>
</dbReference>
<dbReference type="eggNOG" id="KOG3594">
    <property type="taxonomic scope" value="Eukaryota"/>
</dbReference>
<keyword evidence="3" id="KW-0597">Phosphoprotein</keyword>
<dbReference type="SMART" id="SM00112">
    <property type="entry name" value="CA"/>
    <property type="match status" value="9"/>
</dbReference>
<accession>H3B6M0</accession>
<dbReference type="SUPFAM" id="SSF49313">
    <property type="entry name" value="Cadherin-like"/>
    <property type="match status" value="8"/>
</dbReference>
<dbReference type="PANTHER" id="PTHR24026">
    <property type="entry name" value="FAT ATYPICAL CADHERIN-RELATED"/>
    <property type="match status" value="1"/>
</dbReference>
<evidence type="ECO:0000256" key="11">
    <source>
        <dbReference type="PROSITE-ProRule" id="PRU00043"/>
    </source>
</evidence>
<dbReference type="FunFam" id="2.60.40.60:FF:000020">
    <property type="entry name" value="Dachsous cadherin-related 1b"/>
    <property type="match status" value="1"/>
</dbReference>
<keyword evidence="6" id="KW-0677">Repeat</keyword>
<protein>
    <submittedName>
        <fullName evidence="14">Cadherin related family member 2</fullName>
    </submittedName>
</protein>
<dbReference type="EMBL" id="AFYH01046865">
    <property type="status" value="NOT_ANNOTATED_CDS"/>
    <property type="molecule type" value="Genomic_DNA"/>
</dbReference>
<feature type="domain" description="Cadherin" evidence="13">
    <location>
        <begin position="125"/>
        <end position="241"/>
    </location>
</feature>
<dbReference type="FunFam" id="2.60.40.60:FF:000168">
    <property type="entry name" value="Cadherin-related family member 2"/>
    <property type="match status" value="1"/>
</dbReference>
<dbReference type="PROSITE" id="PS50268">
    <property type="entry name" value="CADHERIN_2"/>
    <property type="match status" value="9"/>
</dbReference>
<dbReference type="InterPro" id="IPR002126">
    <property type="entry name" value="Cadherin-like_dom"/>
</dbReference>
<dbReference type="HOGENOM" id="CLU_005755_0_0_1"/>
<dbReference type="GeneTree" id="ENSGT00940000161160"/>
<evidence type="ECO:0000256" key="7">
    <source>
        <dbReference type="ARBA" id="ARBA00022837"/>
    </source>
</evidence>
<dbReference type="GO" id="GO:0005886">
    <property type="term" value="C:plasma membrane"/>
    <property type="evidence" value="ECO:0007669"/>
    <property type="project" value="UniProtKB-SubCell"/>
</dbReference>
<feature type="domain" description="Cadherin" evidence="13">
    <location>
        <begin position="482"/>
        <end position="588"/>
    </location>
</feature>
<dbReference type="FunFam" id="2.60.40.60:FF:000252">
    <property type="entry name" value="Cadherin related family member 2"/>
    <property type="match status" value="1"/>
</dbReference>
<feature type="domain" description="Cadherin" evidence="13">
    <location>
        <begin position="936"/>
        <end position="1057"/>
    </location>
</feature>
<evidence type="ECO:0000256" key="8">
    <source>
        <dbReference type="ARBA" id="ARBA00022889"/>
    </source>
</evidence>